<gene>
    <name evidence="5" type="ORF">AB8S09_03490</name>
</gene>
<keyword evidence="6" id="KW-1185">Reference proteome</keyword>
<proteinExistence type="predicted"/>
<dbReference type="InterPro" id="IPR002509">
    <property type="entry name" value="NODB_dom"/>
</dbReference>
<organism evidence="5 6">
    <name type="scientific">Clostridium lapidicellarium</name>
    <dbReference type="NCBI Taxonomy" id="3240931"/>
    <lineage>
        <taxon>Bacteria</taxon>
        <taxon>Bacillati</taxon>
        <taxon>Bacillota</taxon>
        <taxon>Clostridia</taxon>
        <taxon>Eubacteriales</taxon>
        <taxon>Clostridiaceae</taxon>
        <taxon>Clostridium</taxon>
    </lineage>
</organism>
<sequence>MVHKKFLIIITLILFAAAAICGILSYKGGIGNRINPENSNSEEKNINKKNNQNSLKDRTFTGKNLKYNNQSVPVLYYHSIEYEKGNELRLPKEKFREQMKFLKENGYTTLTMNELYDFLAHDKPVPDKSVVITFDDGYRDNYENAFPILKEFGFKATIFIITSTIDKEEDFLTSNQLKEMERYGIDIESHTVNHDKLDRLSYDKQLYTLKNSKEFLEKLLNRKIYYFAYPYGEWNENTIKALKNAGYKMAFTTESGWANKNKGLYRLNRVYVSANHSMAEFERRLANEKYDISE</sequence>
<dbReference type="CDD" id="cd10918">
    <property type="entry name" value="CE4_NodB_like_5s_6s"/>
    <property type="match status" value="1"/>
</dbReference>
<protein>
    <submittedName>
        <fullName evidence="5">Polysaccharide deacetylase family protein</fullName>
        <ecNumber evidence="5">3.-.-.-</ecNumber>
    </submittedName>
</protein>
<dbReference type="EC" id="3.-.-.-" evidence="5"/>
<evidence type="ECO:0000256" key="3">
    <source>
        <dbReference type="SAM" id="MobiDB-lite"/>
    </source>
</evidence>
<reference evidence="5 6" key="1">
    <citation type="submission" date="2024-08" db="EMBL/GenBank/DDBJ databases">
        <title>Clostridium lapicellarii sp. nov., and Clostridium renhuaiense sp. nov., two species isolated from the mud in a fermentation cellar used for producing sauce-flavour Chinese liquors.</title>
        <authorList>
            <person name="Yang F."/>
            <person name="Wang H."/>
            <person name="Chen L.Q."/>
            <person name="Zhou N."/>
            <person name="Lu J.J."/>
            <person name="Pu X.X."/>
            <person name="Wan B."/>
            <person name="Wang L."/>
            <person name="Liu S.J."/>
        </authorList>
    </citation>
    <scope>NUCLEOTIDE SEQUENCE [LARGE SCALE GENOMIC DNA]</scope>
    <source>
        <strain evidence="5 6">MT-113</strain>
    </source>
</reference>
<dbReference type="PANTHER" id="PTHR34216">
    <property type="match status" value="1"/>
</dbReference>
<dbReference type="Pfam" id="PF01522">
    <property type="entry name" value="Polysacc_deac_1"/>
    <property type="match status" value="1"/>
</dbReference>
<dbReference type="GO" id="GO:0016787">
    <property type="term" value="F:hydrolase activity"/>
    <property type="evidence" value="ECO:0007669"/>
    <property type="project" value="UniProtKB-KW"/>
</dbReference>
<evidence type="ECO:0000313" key="6">
    <source>
        <dbReference type="Proteomes" id="UP001565220"/>
    </source>
</evidence>
<dbReference type="PANTHER" id="PTHR34216:SF3">
    <property type="entry name" value="POLY-BETA-1,6-N-ACETYL-D-GLUCOSAMINE N-DEACETYLASE"/>
    <property type="match status" value="1"/>
</dbReference>
<feature type="domain" description="NodB homology" evidence="4">
    <location>
        <begin position="128"/>
        <end position="294"/>
    </location>
</feature>
<keyword evidence="2" id="KW-0732">Signal</keyword>
<keyword evidence="5" id="KW-0378">Hydrolase</keyword>
<evidence type="ECO:0000313" key="5">
    <source>
        <dbReference type="EMBL" id="MEY8762712.1"/>
    </source>
</evidence>
<dbReference type="EMBL" id="JBGFFE010000002">
    <property type="protein sequence ID" value="MEY8762712.1"/>
    <property type="molecule type" value="Genomic_DNA"/>
</dbReference>
<comment type="subcellular location">
    <subcellularLocation>
        <location evidence="1">Secreted</location>
    </subcellularLocation>
</comment>
<dbReference type="RefSeq" id="WP_369868490.1">
    <property type="nucleotide sequence ID" value="NZ_JBGFFE010000002.1"/>
</dbReference>
<feature type="region of interest" description="Disordered" evidence="3">
    <location>
        <begin position="36"/>
        <end position="59"/>
    </location>
</feature>
<dbReference type="SUPFAM" id="SSF88713">
    <property type="entry name" value="Glycoside hydrolase/deacetylase"/>
    <property type="match status" value="1"/>
</dbReference>
<evidence type="ECO:0000256" key="2">
    <source>
        <dbReference type="ARBA" id="ARBA00022729"/>
    </source>
</evidence>
<dbReference type="InterPro" id="IPR011330">
    <property type="entry name" value="Glyco_hydro/deAcase_b/a-brl"/>
</dbReference>
<dbReference type="PROSITE" id="PS51677">
    <property type="entry name" value="NODB"/>
    <property type="match status" value="1"/>
</dbReference>
<dbReference type="Gene3D" id="3.20.20.370">
    <property type="entry name" value="Glycoside hydrolase/deacetylase"/>
    <property type="match status" value="1"/>
</dbReference>
<dbReference type="Proteomes" id="UP001565220">
    <property type="component" value="Unassembled WGS sequence"/>
</dbReference>
<accession>A0ABV4DU01</accession>
<name>A0ABV4DU01_9CLOT</name>
<evidence type="ECO:0000259" key="4">
    <source>
        <dbReference type="PROSITE" id="PS51677"/>
    </source>
</evidence>
<dbReference type="InterPro" id="IPR051398">
    <property type="entry name" value="Polysacch_Deacetylase"/>
</dbReference>
<evidence type="ECO:0000256" key="1">
    <source>
        <dbReference type="ARBA" id="ARBA00004613"/>
    </source>
</evidence>
<comment type="caution">
    <text evidence="5">The sequence shown here is derived from an EMBL/GenBank/DDBJ whole genome shotgun (WGS) entry which is preliminary data.</text>
</comment>